<organism evidence="1 2">
    <name type="scientific">Endocarpon pusillum</name>
    <dbReference type="NCBI Taxonomy" id="364733"/>
    <lineage>
        <taxon>Eukaryota</taxon>
        <taxon>Fungi</taxon>
        <taxon>Dikarya</taxon>
        <taxon>Ascomycota</taxon>
        <taxon>Pezizomycotina</taxon>
        <taxon>Eurotiomycetes</taxon>
        <taxon>Chaetothyriomycetidae</taxon>
        <taxon>Verrucariales</taxon>
        <taxon>Verrucariaceae</taxon>
        <taxon>Endocarpon</taxon>
    </lineage>
</organism>
<sequence>MRCECINPPSTAFLFGLSDGLLRHQAATRDYGLKGQSTRYKYKYTLGTRRAAQFKVAPPDHFPGERKKLREFLNQLRINFRFHAGAVNTEEKKVFYAATYLRDAAHDWFEPYLKDRLEEEEDNQEEET</sequence>
<proteinExistence type="predicted"/>
<keyword evidence="2" id="KW-1185">Reference proteome</keyword>
<evidence type="ECO:0000313" key="1">
    <source>
        <dbReference type="EMBL" id="KAF7502086.1"/>
    </source>
</evidence>
<evidence type="ECO:0008006" key="3">
    <source>
        <dbReference type="Google" id="ProtNLM"/>
    </source>
</evidence>
<dbReference type="EMBL" id="JAACFV010000353">
    <property type="protein sequence ID" value="KAF7502086.1"/>
    <property type="molecule type" value="Genomic_DNA"/>
</dbReference>
<dbReference type="AlphaFoldDB" id="A0A8H7A7L6"/>
<evidence type="ECO:0000313" key="2">
    <source>
        <dbReference type="Proteomes" id="UP000606974"/>
    </source>
</evidence>
<protein>
    <recommendedName>
        <fullName evidence="3">DUF4939 domain-containing protein</fullName>
    </recommendedName>
</protein>
<reference evidence="1" key="1">
    <citation type="submission" date="2020-02" db="EMBL/GenBank/DDBJ databases">
        <authorList>
            <person name="Palmer J.M."/>
        </authorList>
    </citation>
    <scope>NUCLEOTIDE SEQUENCE</scope>
    <source>
        <strain evidence="1">EPUS1.4</strain>
        <tissue evidence="1">Thallus</tissue>
    </source>
</reference>
<comment type="caution">
    <text evidence="1">The sequence shown here is derived from an EMBL/GenBank/DDBJ whole genome shotgun (WGS) entry which is preliminary data.</text>
</comment>
<dbReference type="Proteomes" id="UP000606974">
    <property type="component" value="Unassembled WGS sequence"/>
</dbReference>
<name>A0A8H7A7L6_9EURO</name>
<accession>A0A8H7A7L6</accession>
<gene>
    <name evidence="1" type="ORF">GJ744_007321</name>
</gene>
<dbReference type="OrthoDB" id="5151719at2759"/>